<gene>
    <name evidence="1" type="ORF">FIBSPDRAFT_723499</name>
</gene>
<evidence type="ECO:0000313" key="2">
    <source>
        <dbReference type="Proteomes" id="UP000076532"/>
    </source>
</evidence>
<dbReference type="InterPro" id="IPR001806">
    <property type="entry name" value="Small_GTPase"/>
</dbReference>
<dbReference type="SUPFAM" id="SSF52540">
    <property type="entry name" value="P-loop containing nucleoside triphosphate hydrolases"/>
    <property type="match status" value="1"/>
</dbReference>
<protein>
    <submittedName>
        <fullName evidence="1">Uncharacterized protein</fullName>
    </submittedName>
</protein>
<keyword evidence="2" id="KW-1185">Reference proteome</keyword>
<proteinExistence type="predicted"/>
<evidence type="ECO:0000313" key="1">
    <source>
        <dbReference type="EMBL" id="KZP31922.1"/>
    </source>
</evidence>
<accession>A0A166UQN5</accession>
<name>A0A166UQN5_9AGAM</name>
<dbReference type="InterPro" id="IPR027417">
    <property type="entry name" value="P-loop_NTPase"/>
</dbReference>
<reference evidence="1 2" key="1">
    <citation type="journal article" date="2016" name="Mol. Biol. Evol.">
        <title>Comparative Genomics of Early-Diverging Mushroom-Forming Fungi Provides Insights into the Origins of Lignocellulose Decay Capabilities.</title>
        <authorList>
            <person name="Nagy L.G."/>
            <person name="Riley R."/>
            <person name="Tritt A."/>
            <person name="Adam C."/>
            <person name="Daum C."/>
            <person name="Floudas D."/>
            <person name="Sun H."/>
            <person name="Yadav J.S."/>
            <person name="Pangilinan J."/>
            <person name="Larsson K.H."/>
            <person name="Matsuura K."/>
            <person name="Barry K."/>
            <person name="Labutti K."/>
            <person name="Kuo R."/>
            <person name="Ohm R.A."/>
            <person name="Bhattacharya S.S."/>
            <person name="Shirouzu T."/>
            <person name="Yoshinaga Y."/>
            <person name="Martin F.M."/>
            <person name="Grigoriev I.V."/>
            <person name="Hibbett D.S."/>
        </authorList>
    </citation>
    <scope>NUCLEOTIDE SEQUENCE [LARGE SCALE GENOMIC DNA]</scope>
    <source>
        <strain evidence="1 2">CBS 109695</strain>
    </source>
</reference>
<dbReference type="Gene3D" id="3.40.50.300">
    <property type="entry name" value="P-loop containing nucleotide triphosphate hydrolases"/>
    <property type="match status" value="1"/>
</dbReference>
<dbReference type="EMBL" id="KV417487">
    <property type="protein sequence ID" value="KZP31922.1"/>
    <property type="molecule type" value="Genomic_DNA"/>
</dbReference>
<dbReference type="STRING" id="436010.A0A166UQN5"/>
<dbReference type="GO" id="GO:0005525">
    <property type="term" value="F:GTP binding"/>
    <property type="evidence" value="ECO:0007669"/>
    <property type="project" value="InterPro"/>
</dbReference>
<dbReference type="Pfam" id="PF00071">
    <property type="entry name" value="Ras"/>
    <property type="match status" value="1"/>
</dbReference>
<dbReference type="PRINTS" id="PR00449">
    <property type="entry name" value="RASTRNSFRMNG"/>
</dbReference>
<sequence>MRLSDPLAIKLLCDIVGDSGCGKTSLRGQYIAGRFSTSYRATIGTYFITKSLPNPLIPKAERV</sequence>
<organism evidence="1 2">
    <name type="scientific">Athelia psychrophila</name>
    <dbReference type="NCBI Taxonomy" id="1759441"/>
    <lineage>
        <taxon>Eukaryota</taxon>
        <taxon>Fungi</taxon>
        <taxon>Dikarya</taxon>
        <taxon>Basidiomycota</taxon>
        <taxon>Agaricomycotina</taxon>
        <taxon>Agaricomycetes</taxon>
        <taxon>Agaricomycetidae</taxon>
        <taxon>Atheliales</taxon>
        <taxon>Atheliaceae</taxon>
        <taxon>Athelia</taxon>
    </lineage>
</organism>
<dbReference type="OrthoDB" id="9989112at2759"/>
<dbReference type="AlphaFoldDB" id="A0A166UQN5"/>
<dbReference type="Proteomes" id="UP000076532">
    <property type="component" value="Unassembled WGS sequence"/>
</dbReference>
<dbReference type="GO" id="GO:0003924">
    <property type="term" value="F:GTPase activity"/>
    <property type="evidence" value="ECO:0007669"/>
    <property type="project" value="InterPro"/>
</dbReference>